<dbReference type="Proteomes" id="UP000317043">
    <property type="component" value="Unassembled WGS sequence"/>
</dbReference>
<name>A0A543B190_9ACTN</name>
<dbReference type="InterPro" id="IPR050490">
    <property type="entry name" value="Bact_solute-bd_prot1"/>
</dbReference>
<dbReference type="InParanoid" id="A0A543B190"/>
<protein>
    <submittedName>
        <fullName evidence="7">Carbohydrate ABC transporter substrate-binding protein (CUT1 family)</fullName>
    </submittedName>
</protein>
<dbReference type="CDD" id="cd13585">
    <property type="entry name" value="PBP2_TMBP_like"/>
    <property type="match status" value="1"/>
</dbReference>
<sequence>MIRGRPRARFVTLALAAVLLGTTAACGSGPVQTEQDPNAVLEIWVRKPPDSASAATAKTLADAFTESTGIPTTVTAIFEDFETKIQQAAAQQDLPDIVINDTAQLGTMAGQGIVREIDPDQLAGSQDLTPGSWDASRTVDGKTYAVPFSAQSFALFIRKDWREAVGADVPTSWDELQALAEKFTTEDPDGNGSDDTYGYVVPGSTKRGYTSWYYSSFLWSAGGDFLTESGDGYTPVIDSAASVAALQWFQDAACDGTIVPDAPTLETSQAHPLFESGVAGIYLTGPYMMARFDENLGADKYEIVPLPAGPGGQASVLAEGENVYLMAGSANEAGQQKFAEFAVSVEGQTIGMAGDSDGNIVRLPVNSQVAISEVRQDERWQIFDEVYRDSSRYVPIVPEWTPILQNSAEAFNTIIADC</sequence>
<keyword evidence="5" id="KW-0449">Lipoprotein</keyword>
<feature type="signal peptide" evidence="6">
    <location>
        <begin position="1"/>
        <end position="27"/>
    </location>
</feature>
<organism evidence="7 8">
    <name type="scientific">Stackebrandtia endophytica</name>
    <dbReference type="NCBI Taxonomy" id="1496996"/>
    <lineage>
        <taxon>Bacteria</taxon>
        <taxon>Bacillati</taxon>
        <taxon>Actinomycetota</taxon>
        <taxon>Actinomycetes</taxon>
        <taxon>Glycomycetales</taxon>
        <taxon>Glycomycetaceae</taxon>
        <taxon>Stackebrandtia</taxon>
    </lineage>
</organism>
<dbReference type="Pfam" id="PF01547">
    <property type="entry name" value="SBP_bac_1"/>
    <property type="match status" value="1"/>
</dbReference>
<evidence type="ECO:0000256" key="4">
    <source>
        <dbReference type="ARBA" id="ARBA00023139"/>
    </source>
</evidence>
<dbReference type="SUPFAM" id="SSF53850">
    <property type="entry name" value="Periplasmic binding protein-like II"/>
    <property type="match status" value="1"/>
</dbReference>
<dbReference type="InterPro" id="IPR006059">
    <property type="entry name" value="SBP"/>
</dbReference>
<feature type="chain" id="PRO_5021761184" evidence="6">
    <location>
        <begin position="28"/>
        <end position="418"/>
    </location>
</feature>
<dbReference type="AlphaFoldDB" id="A0A543B190"/>
<gene>
    <name evidence="7" type="ORF">FB566_4139</name>
</gene>
<reference evidence="7 8" key="1">
    <citation type="submission" date="2019-06" db="EMBL/GenBank/DDBJ databases">
        <title>Sequencing the genomes of 1000 actinobacteria strains.</title>
        <authorList>
            <person name="Klenk H.-P."/>
        </authorList>
    </citation>
    <scope>NUCLEOTIDE SEQUENCE [LARGE SCALE GENOMIC DNA]</scope>
    <source>
        <strain evidence="7 8">DSM 45928</strain>
    </source>
</reference>
<keyword evidence="8" id="KW-1185">Reference proteome</keyword>
<comment type="caution">
    <text evidence="7">The sequence shown here is derived from an EMBL/GenBank/DDBJ whole genome shotgun (WGS) entry which is preliminary data.</text>
</comment>
<evidence type="ECO:0000256" key="6">
    <source>
        <dbReference type="SAM" id="SignalP"/>
    </source>
</evidence>
<keyword evidence="1" id="KW-1003">Cell membrane</keyword>
<evidence type="ECO:0000313" key="7">
    <source>
        <dbReference type="EMBL" id="TQL78550.1"/>
    </source>
</evidence>
<dbReference type="PROSITE" id="PS51257">
    <property type="entry name" value="PROKAR_LIPOPROTEIN"/>
    <property type="match status" value="1"/>
</dbReference>
<evidence type="ECO:0000256" key="1">
    <source>
        <dbReference type="ARBA" id="ARBA00022475"/>
    </source>
</evidence>
<keyword evidence="2 6" id="KW-0732">Signal</keyword>
<keyword evidence="3" id="KW-0472">Membrane</keyword>
<evidence type="ECO:0000256" key="3">
    <source>
        <dbReference type="ARBA" id="ARBA00023136"/>
    </source>
</evidence>
<keyword evidence="4" id="KW-0564">Palmitate</keyword>
<accession>A0A543B190</accession>
<evidence type="ECO:0000313" key="8">
    <source>
        <dbReference type="Proteomes" id="UP000317043"/>
    </source>
</evidence>
<proteinExistence type="predicted"/>
<evidence type="ECO:0000256" key="2">
    <source>
        <dbReference type="ARBA" id="ARBA00022729"/>
    </source>
</evidence>
<evidence type="ECO:0000256" key="5">
    <source>
        <dbReference type="ARBA" id="ARBA00023288"/>
    </source>
</evidence>
<dbReference type="RefSeq" id="WP_211347794.1">
    <property type="nucleotide sequence ID" value="NZ_JBHTGS010000003.1"/>
</dbReference>
<dbReference type="PANTHER" id="PTHR43649">
    <property type="entry name" value="ARABINOSE-BINDING PROTEIN-RELATED"/>
    <property type="match status" value="1"/>
</dbReference>
<dbReference type="EMBL" id="VFOW01000001">
    <property type="protein sequence ID" value="TQL78550.1"/>
    <property type="molecule type" value="Genomic_DNA"/>
</dbReference>
<dbReference type="PANTHER" id="PTHR43649:SF33">
    <property type="entry name" value="POLYGALACTURONAN_RHAMNOGALACTURONAN-BINDING PROTEIN YTCQ"/>
    <property type="match status" value="1"/>
</dbReference>
<dbReference type="Gene3D" id="3.40.190.10">
    <property type="entry name" value="Periplasmic binding protein-like II"/>
    <property type="match status" value="1"/>
</dbReference>